<dbReference type="Gene3D" id="1.10.600.10">
    <property type="entry name" value="Farnesyl Diphosphate Synthase"/>
    <property type="match status" value="1"/>
</dbReference>
<dbReference type="SUPFAM" id="SSF48576">
    <property type="entry name" value="Terpenoid synthases"/>
    <property type="match status" value="1"/>
</dbReference>
<keyword evidence="3" id="KW-1185">Reference proteome</keyword>
<dbReference type="InterPro" id="IPR008949">
    <property type="entry name" value="Isoprenoid_synthase_dom_sf"/>
</dbReference>
<accession>A0A1M6D0Z2</accession>
<dbReference type="GO" id="GO:0016765">
    <property type="term" value="F:transferase activity, transferring alkyl or aryl (other than methyl) groups"/>
    <property type="evidence" value="ECO:0007669"/>
    <property type="project" value="UniProtKB-ARBA"/>
</dbReference>
<proteinExistence type="predicted"/>
<organism evidence="2 3">
    <name type="scientific">Wenxinia saemankumensis</name>
    <dbReference type="NCBI Taxonomy" id="1447782"/>
    <lineage>
        <taxon>Bacteria</taxon>
        <taxon>Pseudomonadati</taxon>
        <taxon>Pseudomonadota</taxon>
        <taxon>Alphaproteobacteria</taxon>
        <taxon>Rhodobacterales</taxon>
        <taxon>Roseobacteraceae</taxon>
        <taxon>Wenxinia</taxon>
    </lineage>
</organism>
<dbReference type="InterPro" id="IPR002060">
    <property type="entry name" value="Squ/phyt_synthse"/>
</dbReference>
<dbReference type="STRING" id="1447782.SAMN05444417_1465"/>
<feature type="region of interest" description="Disordered" evidence="1">
    <location>
        <begin position="1"/>
        <end position="29"/>
    </location>
</feature>
<sequence>MAEAIKNLAMPPEDAGRPGAPRPRGPEAENFPVASRLVAARLRPAVMAFYRVVRAADDIADSPDLPAAAKARQIAALDAALAGAGTHPLAADLARELAAIGRPAALRHARTMMRAFAADAAGTLCRDEADLIASCRLSADPVGRFLLDLHGEDAEAAGQAADALSTALQILNHLQDLGEDHRDLGRLYLPLDWIAEAGAARADLGAPRLSPGLRRAVDRALDLAEARLARAAVLPSLLRSRRLAAEARAIHLLARALARRLRRQDPLAGRVAPGRGDRARAALAGLTALAAPRRRP</sequence>
<evidence type="ECO:0000256" key="1">
    <source>
        <dbReference type="SAM" id="MobiDB-lite"/>
    </source>
</evidence>
<evidence type="ECO:0000313" key="3">
    <source>
        <dbReference type="Proteomes" id="UP000184292"/>
    </source>
</evidence>
<gene>
    <name evidence="2" type="ORF">SAMN05444417_1465</name>
</gene>
<protein>
    <submittedName>
        <fullName evidence="2">Squalene synthase HpnC</fullName>
    </submittedName>
</protein>
<name>A0A1M6D0Z2_9RHOB</name>
<dbReference type="Proteomes" id="UP000184292">
    <property type="component" value="Unassembled WGS sequence"/>
</dbReference>
<dbReference type="EMBL" id="FQYO01000002">
    <property type="protein sequence ID" value="SHI66879.1"/>
    <property type="molecule type" value="Genomic_DNA"/>
</dbReference>
<evidence type="ECO:0000313" key="2">
    <source>
        <dbReference type="EMBL" id="SHI66879.1"/>
    </source>
</evidence>
<dbReference type="Pfam" id="PF00494">
    <property type="entry name" value="SQS_PSY"/>
    <property type="match status" value="1"/>
</dbReference>
<dbReference type="AlphaFoldDB" id="A0A1M6D0Z2"/>
<dbReference type="PANTHER" id="PTHR31480">
    <property type="entry name" value="BIFUNCTIONAL LYCOPENE CYCLASE/PHYTOENE SYNTHASE"/>
    <property type="match status" value="1"/>
</dbReference>
<reference evidence="2 3" key="1">
    <citation type="submission" date="2016-11" db="EMBL/GenBank/DDBJ databases">
        <authorList>
            <person name="Jaros S."/>
            <person name="Januszkiewicz K."/>
            <person name="Wedrychowicz H."/>
        </authorList>
    </citation>
    <scope>NUCLEOTIDE SEQUENCE [LARGE SCALE GENOMIC DNA]</scope>
    <source>
        <strain evidence="2 3">DSM 100565</strain>
    </source>
</reference>